<keyword evidence="2" id="KW-0808">Transferase</keyword>
<evidence type="ECO:0000256" key="2">
    <source>
        <dbReference type="ARBA" id="ARBA00022679"/>
    </source>
</evidence>
<dbReference type="EMBL" id="BLLK01000020">
    <property type="protein sequence ID" value="GFH44982.1"/>
    <property type="molecule type" value="Genomic_DNA"/>
</dbReference>
<dbReference type="Pfam" id="PF03942">
    <property type="entry name" value="DTW"/>
    <property type="match status" value="1"/>
</dbReference>
<evidence type="ECO:0000256" key="3">
    <source>
        <dbReference type="ARBA" id="ARBA00022691"/>
    </source>
</evidence>
<organism evidence="8 9">
    <name type="scientific">Chaetoceros tenuissimus</name>
    <dbReference type="NCBI Taxonomy" id="426638"/>
    <lineage>
        <taxon>Eukaryota</taxon>
        <taxon>Sar</taxon>
        <taxon>Stramenopiles</taxon>
        <taxon>Ochrophyta</taxon>
        <taxon>Bacillariophyta</taxon>
        <taxon>Coscinodiscophyceae</taxon>
        <taxon>Chaetocerotophycidae</taxon>
        <taxon>Chaetocerotales</taxon>
        <taxon>Chaetocerotaceae</taxon>
        <taxon>Chaetoceros</taxon>
    </lineage>
</organism>
<sequence>MKDDTIATVKESLGTSRKRKRSICDRCKKPSPQACICSALPETPITLQHSRVIVLQHPHERKRKNSSIPLISLCLDQSMKDDDTDDFDFSFYTVTGRYLGEDIVLSSVWKMINDPNEPVYICYPNEDAVSLKELLSQESVASCRELGDQNCKRINIKPTFIFIDATWSHAKEMYIKTKEKNGWPKHAINIKLNPTSDNGKDFQARRFDIRTPPSPDHLSTSECIATVLREVEGESNKDIFDLLMRPLDLMVSQWRSFKNKRQND</sequence>
<dbReference type="EC" id="2.5.1.25" evidence="1"/>
<evidence type="ECO:0000256" key="1">
    <source>
        <dbReference type="ARBA" id="ARBA00012386"/>
    </source>
</evidence>
<dbReference type="SMART" id="SM01144">
    <property type="entry name" value="DTW"/>
    <property type="match status" value="1"/>
</dbReference>
<feature type="domain" description="DTW" evidence="7">
    <location>
        <begin position="20"/>
        <end position="259"/>
    </location>
</feature>
<dbReference type="InterPro" id="IPR039262">
    <property type="entry name" value="DTWD2/TAPT"/>
</dbReference>
<evidence type="ECO:0000259" key="7">
    <source>
        <dbReference type="SMART" id="SM01144"/>
    </source>
</evidence>
<dbReference type="AlphaFoldDB" id="A0AAD3CF58"/>
<evidence type="ECO:0000313" key="8">
    <source>
        <dbReference type="EMBL" id="GFH44982.1"/>
    </source>
</evidence>
<name>A0AAD3CF58_9STRA</name>
<dbReference type="PANTHER" id="PTHR21392">
    <property type="entry name" value="TRNA-URIDINE AMINOCARBOXYPROPYLTRANSFERASE 2"/>
    <property type="match status" value="1"/>
</dbReference>
<evidence type="ECO:0000313" key="9">
    <source>
        <dbReference type="Proteomes" id="UP001054902"/>
    </source>
</evidence>
<proteinExistence type="inferred from homology"/>
<dbReference type="GO" id="GO:0008033">
    <property type="term" value="P:tRNA processing"/>
    <property type="evidence" value="ECO:0007669"/>
    <property type="project" value="UniProtKB-KW"/>
</dbReference>
<evidence type="ECO:0000256" key="5">
    <source>
        <dbReference type="ARBA" id="ARBA00034489"/>
    </source>
</evidence>
<protein>
    <recommendedName>
        <fullName evidence="1">tRNA-uridine aminocarboxypropyltransferase</fullName>
        <ecNumber evidence="1">2.5.1.25</ecNumber>
    </recommendedName>
</protein>
<dbReference type="GO" id="GO:0016432">
    <property type="term" value="F:tRNA-uridine aminocarboxypropyltransferase activity"/>
    <property type="evidence" value="ECO:0007669"/>
    <property type="project" value="UniProtKB-EC"/>
</dbReference>
<accession>A0AAD3CF58</accession>
<keyword evidence="4" id="KW-0819">tRNA processing</keyword>
<comment type="similarity">
    <text evidence="5">Belongs to the TDD superfamily. DTWD2 family.</text>
</comment>
<reference evidence="8 9" key="1">
    <citation type="journal article" date="2021" name="Sci. Rep.">
        <title>The genome of the diatom Chaetoceros tenuissimus carries an ancient integrated fragment of an extant virus.</title>
        <authorList>
            <person name="Hongo Y."/>
            <person name="Kimura K."/>
            <person name="Takaki Y."/>
            <person name="Yoshida Y."/>
            <person name="Baba S."/>
            <person name="Kobayashi G."/>
            <person name="Nagasaki K."/>
            <person name="Hano T."/>
            <person name="Tomaru Y."/>
        </authorList>
    </citation>
    <scope>NUCLEOTIDE SEQUENCE [LARGE SCALE GENOMIC DNA]</scope>
    <source>
        <strain evidence="8 9">NIES-3715</strain>
    </source>
</reference>
<gene>
    <name evidence="8" type="ORF">CTEN210_01456</name>
</gene>
<evidence type="ECO:0000256" key="4">
    <source>
        <dbReference type="ARBA" id="ARBA00022694"/>
    </source>
</evidence>
<keyword evidence="3" id="KW-0949">S-adenosyl-L-methionine</keyword>
<comment type="caution">
    <text evidence="8">The sequence shown here is derived from an EMBL/GenBank/DDBJ whole genome shotgun (WGS) entry which is preliminary data.</text>
</comment>
<dbReference type="PANTHER" id="PTHR21392:SF0">
    <property type="entry name" value="TRNA-URIDINE AMINOCARBOXYPROPYLTRANSFERASE 2"/>
    <property type="match status" value="1"/>
</dbReference>
<evidence type="ECO:0000256" key="6">
    <source>
        <dbReference type="ARBA" id="ARBA00048718"/>
    </source>
</evidence>
<comment type="catalytic activity">
    <reaction evidence="6">
        <text>a uridine in tRNA + S-adenosyl-L-methionine = a 3-[(3S)-3-amino-3-carboxypropyl]uridine in tRNA + S-methyl-5'-thioadenosine + H(+)</text>
        <dbReference type="Rhea" id="RHEA:62432"/>
        <dbReference type="Rhea" id="RHEA-COMP:13339"/>
        <dbReference type="Rhea" id="RHEA-COMP:16092"/>
        <dbReference type="ChEBI" id="CHEBI:15378"/>
        <dbReference type="ChEBI" id="CHEBI:17509"/>
        <dbReference type="ChEBI" id="CHEBI:59789"/>
        <dbReference type="ChEBI" id="CHEBI:65315"/>
        <dbReference type="ChEBI" id="CHEBI:82930"/>
        <dbReference type="EC" id="2.5.1.25"/>
    </reaction>
</comment>
<dbReference type="Proteomes" id="UP001054902">
    <property type="component" value="Unassembled WGS sequence"/>
</dbReference>
<dbReference type="InterPro" id="IPR005636">
    <property type="entry name" value="DTW"/>
</dbReference>
<keyword evidence="9" id="KW-1185">Reference proteome</keyword>